<organism evidence="1 2">
    <name type="scientific">Rhizobium lusitanum</name>
    <dbReference type="NCBI Taxonomy" id="293958"/>
    <lineage>
        <taxon>Bacteria</taxon>
        <taxon>Pseudomonadati</taxon>
        <taxon>Pseudomonadota</taxon>
        <taxon>Alphaproteobacteria</taxon>
        <taxon>Hyphomicrobiales</taxon>
        <taxon>Rhizobiaceae</taxon>
        <taxon>Rhizobium/Agrobacterium group</taxon>
        <taxon>Rhizobium</taxon>
    </lineage>
</organism>
<reference evidence="1 2" key="1">
    <citation type="submission" date="2016-08" db="EMBL/GenBank/DDBJ databases">
        <authorList>
            <person name="Seilhamer J.J."/>
        </authorList>
    </citation>
    <scope>NUCLEOTIDE SEQUENCE [LARGE SCALE GENOMIC DNA]</scope>
    <source>
        <strain evidence="1 2">P1-7</strain>
    </source>
</reference>
<proteinExistence type="predicted"/>
<evidence type="ECO:0000313" key="1">
    <source>
        <dbReference type="EMBL" id="SCB49878.1"/>
    </source>
</evidence>
<dbReference type="AlphaFoldDB" id="A0A1C3XC98"/>
<evidence type="ECO:0000313" key="2">
    <source>
        <dbReference type="Proteomes" id="UP000199205"/>
    </source>
</evidence>
<name>A0A1C3XC98_9HYPH</name>
<dbReference type="EMBL" id="FMAF01000031">
    <property type="protein sequence ID" value="SCB49878.1"/>
    <property type="molecule type" value="Genomic_DNA"/>
</dbReference>
<sequence length="96" mass="10521">MPARYVIARVGTIACAEVNADYTWRPEPSAIFPVLEQLAHQKVSPILSAEPVGVPHPVKNCIWRKQPPASRALLNERLVTPGNVIALEIAHRPPSV</sequence>
<protein>
    <submittedName>
        <fullName evidence="1">Uncharacterized protein</fullName>
    </submittedName>
</protein>
<dbReference type="Proteomes" id="UP000199205">
    <property type="component" value="Unassembled WGS sequence"/>
</dbReference>
<gene>
    <name evidence="1" type="ORF">GA0061101_13158</name>
</gene>
<accession>A0A1C3XC98</accession>